<sequence>MQAFIVMQGRTYQQEKTAGLIWTQQRASGQPVPPTWARINEIQPQDILFHYVAGQIVAVSQAQTAVQNMPRPASLADVATPQINVVHLQYYTLPRPLMISAYLPQLGPLLPHVHAAFQADGSGNQGYIYPCYSLLLAQLIDLLAAQYFVAKQMEQLTLAMSAVTANDADPLLRLLVNADLINRRQMNQADAIFTQHLLHQVPQCAVCGLENTNLLQATRLKPLVDSAPSERVAAANGILLCSNHAELVAQGLLSFSRGGHLLISPRLGLLDRQRLALHHQQKISFTTAAAPYLNWHRRYIFQAQ</sequence>
<dbReference type="RefSeq" id="WP_137638181.1">
    <property type="nucleotide sequence ID" value="NZ_BJDN01000019.1"/>
</dbReference>
<comment type="caution">
    <text evidence="1">The sequence shown here is derived from an EMBL/GenBank/DDBJ whole genome shotgun (WGS) entry which is preliminary data.</text>
</comment>
<evidence type="ECO:0000313" key="1">
    <source>
        <dbReference type="EMBL" id="MFD0897876.1"/>
    </source>
</evidence>
<organism evidence="1 2">
    <name type="scientific">Loigolactobacillus binensis</name>
    <dbReference type="NCBI Taxonomy" id="2559922"/>
    <lineage>
        <taxon>Bacteria</taxon>
        <taxon>Bacillati</taxon>
        <taxon>Bacillota</taxon>
        <taxon>Bacilli</taxon>
        <taxon>Lactobacillales</taxon>
        <taxon>Lactobacillaceae</taxon>
        <taxon>Loigolactobacillus</taxon>
    </lineage>
</organism>
<keyword evidence="2" id="KW-1185">Reference proteome</keyword>
<accession>A0ABW3EDR5</accession>
<dbReference type="Proteomes" id="UP001597104">
    <property type="component" value="Unassembled WGS sequence"/>
</dbReference>
<keyword evidence="1" id="KW-0540">Nuclease</keyword>
<evidence type="ECO:0000313" key="2">
    <source>
        <dbReference type="Proteomes" id="UP001597104"/>
    </source>
</evidence>
<proteinExistence type="predicted"/>
<dbReference type="GO" id="GO:0004519">
    <property type="term" value="F:endonuclease activity"/>
    <property type="evidence" value="ECO:0007669"/>
    <property type="project" value="UniProtKB-KW"/>
</dbReference>
<gene>
    <name evidence="1" type="ORF">ACFQZ7_09095</name>
</gene>
<dbReference type="EMBL" id="JBHTIO010000042">
    <property type="protein sequence ID" value="MFD0897876.1"/>
    <property type="molecule type" value="Genomic_DNA"/>
</dbReference>
<keyword evidence="1" id="KW-0378">Hydrolase</keyword>
<reference evidence="2" key="1">
    <citation type="journal article" date="2019" name="Int. J. Syst. Evol. Microbiol.">
        <title>The Global Catalogue of Microorganisms (GCM) 10K type strain sequencing project: providing services to taxonomists for standard genome sequencing and annotation.</title>
        <authorList>
            <consortium name="The Broad Institute Genomics Platform"/>
            <consortium name="The Broad Institute Genome Sequencing Center for Infectious Disease"/>
            <person name="Wu L."/>
            <person name="Ma J."/>
        </authorList>
    </citation>
    <scope>NUCLEOTIDE SEQUENCE [LARGE SCALE GENOMIC DNA]</scope>
    <source>
        <strain evidence="2">CCM 8925</strain>
    </source>
</reference>
<keyword evidence="1" id="KW-0255">Endonuclease</keyword>
<name>A0ABW3EDR5_9LACO</name>
<protein>
    <submittedName>
        <fullName evidence="1">HNH endonuclease</fullName>
    </submittedName>
</protein>